<dbReference type="AlphaFoldDB" id="A0A0N0ZU57"/>
<organism evidence="3 4">
    <name type="scientific">Chryseobacterium indologenes</name>
    <name type="common">Flavobacterium indologenes</name>
    <dbReference type="NCBI Taxonomy" id="253"/>
    <lineage>
        <taxon>Bacteria</taxon>
        <taxon>Pseudomonadati</taxon>
        <taxon>Bacteroidota</taxon>
        <taxon>Flavobacteriia</taxon>
        <taxon>Flavobacteriales</taxon>
        <taxon>Weeksellaceae</taxon>
        <taxon>Chryseobacterium group</taxon>
        <taxon>Chryseobacterium</taxon>
    </lineage>
</organism>
<dbReference type="InterPro" id="IPR037066">
    <property type="entry name" value="Plug_dom_sf"/>
</dbReference>
<evidence type="ECO:0000313" key="4">
    <source>
        <dbReference type="Proteomes" id="UP000037953"/>
    </source>
</evidence>
<evidence type="ECO:0000259" key="2">
    <source>
        <dbReference type="Pfam" id="PF14905"/>
    </source>
</evidence>
<dbReference type="InterPro" id="IPR041700">
    <property type="entry name" value="OMP_b-brl_3"/>
</dbReference>
<protein>
    <recommendedName>
        <fullName evidence="2">Outer membrane protein beta-barrel domain-containing protein</fullName>
    </recommendedName>
</protein>
<reference evidence="3 4" key="1">
    <citation type="journal article" date="2015" name="Genom Data">
        <title>Draft genome sequence of a multidrug-resistant Chryseobacterium indologenes isolate from Malaysia.</title>
        <authorList>
            <person name="Yu C.Y."/>
            <person name="Ang G.Y."/>
            <person name="Cheng H.J."/>
            <person name="Cheong Y.M."/>
            <person name="Yin W.F."/>
            <person name="Chan K.G."/>
        </authorList>
    </citation>
    <scope>NUCLEOTIDE SEQUENCE [LARGE SCALE GENOMIC DNA]</scope>
    <source>
        <strain evidence="3 4">CI_885</strain>
    </source>
</reference>
<dbReference type="PATRIC" id="fig|253.9.peg.1494"/>
<dbReference type="SUPFAM" id="SSF49464">
    <property type="entry name" value="Carboxypeptidase regulatory domain-like"/>
    <property type="match status" value="1"/>
</dbReference>
<evidence type="ECO:0000256" key="1">
    <source>
        <dbReference type="SAM" id="SignalP"/>
    </source>
</evidence>
<evidence type="ECO:0000313" key="3">
    <source>
        <dbReference type="EMBL" id="KPE49807.1"/>
    </source>
</evidence>
<dbReference type="RefSeq" id="WP_062701834.1">
    <property type="nucleotide sequence ID" value="NZ_LJOD01000014.1"/>
</dbReference>
<proteinExistence type="predicted"/>
<reference evidence="4" key="2">
    <citation type="submission" date="2015-09" db="EMBL/GenBank/DDBJ databases">
        <title>Draft genome sequence of a multidrug-resistant Chryseobacterium indologenes isolate from Malaysia.</title>
        <authorList>
            <person name="Yu C.Y."/>
            <person name="Ang G.Y."/>
            <person name="Chan K.-G."/>
        </authorList>
    </citation>
    <scope>NUCLEOTIDE SEQUENCE [LARGE SCALE GENOMIC DNA]</scope>
    <source>
        <strain evidence="4">CI_885</strain>
    </source>
</reference>
<feature type="chain" id="PRO_5005865087" description="Outer membrane protein beta-barrel domain-containing protein" evidence="1">
    <location>
        <begin position="20"/>
        <end position="926"/>
    </location>
</feature>
<dbReference type="InterPro" id="IPR008969">
    <property type="entry name" value="CarboxyPept-like_regulatory"/>
</dbReference>
<dbReference type="EMBL" id="LJOD01000014">
    <property type="protein sequence ID" value="KPE49807.1"/>
    <property type="molecule type" value="Genomic_DNA"/>
</dbReference>
<dbReference type="OrthoDB" id="1682379at2"/>
<name>A0A0N0ZU57_CHRID</name>
<comment type="caution">
    <text evidence="3">The sequence shown here is derived from an EMBL/GenBank/DDBJ whole genome shotgun (WGS) entry which is preliminary data.</text>
</comment>
<feature type="domain" description="Outer membrane protein beta-barrel" evidence="2">
    <location>
        <begin position="451"/>
        <end position="791"/>
    </location>
</feature>
<dbReference type="Proteomes" id="UP000037953">
    <property type="component" value="Unassembled WGS sequence"/>
</dbReference>
<dbReference type="Pfam" id="PF14905">
    <property type="entry name" value="OMP_b-brl_3"/>
    <property type="match status" value="1"/>
</dbReference>
<accession>A0A0N0ZU57</accession>
<dbReference type="SUPFAM" id="SSF56935">
    <property type="entry name" value="Porins"/>
    <property type="match status" value="1"/>
</dbReference>
<sequence length="926" mass="104825">MKKLLSVLMLACTILILHAQGLHIDGKVSDPDKKAVENATVYLLKEKDSSIINYTATNKEGKFSLKTDAVNEPSFLKIDADKLQSYSKKLEKISQSLTLGDIELEKGKVTSIDEVKIIASPVKIKKDTIEFNASAIKVRPDSKIEELLKQIPGVEISNEGKITVNGKEVDQIMINGKPFFDKDGKIALQNLPADIIKNIQFTTTKSKEEELSGKTAKSNNTTINFNIDEKKNKGLISRLTVGYGSDERYEGSALLSYFKKDTKISLLAASNNINSQGFSNDEVFDSMGHGRNSWLMQGGSVSTVGNTTYYSSGGNNKGIQKSTTIGFNYSDKLGKDADLDTFSLMHGDSDLETRSKVSRTTLLPEFTLKTNSENSGKSENKQYSLDTSAKIRLDSLTSIYISPRFNSSRTFSFNNSKSSTFQNNSLLNESDAYTSTESINNSFNPYIYFSRKFSKKGRSLSAKMTSAISESRRDNLNRSETAFYQNSNVTTPVNDNRNQLAKNKNQSNEYNFGLGYSEPISDSASVNFELNYSSKITRDLRDVNDFNAATGQYSDYNTLLSNSMRQKINKITPELTFSLNKKKVNIWASLNLDVSDMNVNSVFNGQQYNLQKNFVLPGYNVNLNYELSENKRLSFYHYADFNIPGAEQLTPYEDTSNPLVTYTGNPNLKNTWTNNSYLYFNNYNMVKNMSYYVNLGFTYRDNDIINYSKYDTAGKQLVTYDNISGNKNINAGAGFSKSFKWKENKVTISPRFNMQYNFNKGFINGQLFTSDSYSINPGLNLTYEIKDKVTIKPSYRLGYNFSKYTNYSIDQVNTTSQALKLELTNYLFKSRLVFGNDFEYNTNSNIAPGFKRDFYFWNTSLGYSFFNKQFTAKVKIYDVLNQNQSVRRTISNAYFEDREDLILKRYVMFSISMKLNKFAGKKSQGK</sequence>
<feature type="signal peptide" evidence="1">
    <location>
        <begin position="1"/>
        <end position="19"/>
    </location>
</feature>
<keyword evidence="1" id="KW-0732">Signal</keyword>
<dbReference type="Gene3D" id="2.170.130.10">
    <property type="entry name" value="TonB-dependent receptor, plug domain"/>
    <property type="match status" value="1"/>
</dbReference>
<gene>
    <name evidence="3" type="ORF">AOB46_17720</name>
</gene>